<accession>A0A060D1D9</accession>
<protein>
    <recommendedName>
        <fullName evidence="1">Outer membrane protein beta-barrel domain-containing protein</fullName>
    </recommendedName>
</protein>
<evidence type="ECO:0000313" key="2">
    <source>
        <dbReference type="EMBL" id="AIA99592.1"/>
    </source>
</evidence>
<dbReference type="AlphaFoldDB" id="A0A060D1D9"/>
<name>A0A060D1D9_9BACT</name>
<organism evidence="2">
    <name type="scientific">uncultured bacterium contig00023(2014)</name>
    <dbReference type="NCBI Taxonomy" id="1465628"/>
    <lineage>
        <taxon>Bacteria</taxon>
        <taxon>environmental samples</taxon>
    </lineage>
</organism>
<sequence length="211" mass="23414">MVVAVVLIAVNANAQFGIKAGYVSTAFKEKGGGESYRHRPMDGVKVGLDYDIMFGRSGVSFRPGVNYIYFGDSEKMDGITDQQRYHFLNVPLDFKYALDLGRECSIYAFVGPKLVLGMAGKDTYKGDGFKYVTDTFSGEFTAEEDGASEKGHEHALLNRFDVQVGAGLGFQFYGVSLEFGYDWGMLNLSKHVRDDYSIKRDQISATLGYTF</sequence>
<feature type="domain" description="Outer membrane protein beta-barrel" evidence="1">
    <location>
        <begin position="14"/>
        <end position="188"/>
    </location>
</feature>
<dbReference type="Pfam" id="PF13568">
    <property type="entry name" value="OMP_b-brl_2"/>
    <property type="match status" value="1"/>
</dbReference>
<dbReference type="EMBL" id="KJ095705">
    <property type="protein sequence ID" value="AIA99592.1"/>
    <property type="molecule type" value="Genomic_DNA"/>
</dbReference>
<proteinExistence type="predicted"/>
<reference evidence="2" key="1">
    <citation type="journal article" date="2014" name="Microb. Ecol.">
        <title>Phylogenetic and Functional Analysis of Gut Microbiota of a Fungus-Growing Higher Termite: Bacteroidetes from Higher Termites Are a Rich Source of beta-Glucosidase Genes.</title>
        <authorList>
            <person name="Zhang M."/>
            <person name="Liu N."/>
            <person name="Qian C."/>
            <person name="Wang Q."/>
            <person name="Wang Q."/>
            <person name="Long Y."/>
            <person name="Huang Y."/>
            <person name="Zhou Z."/>
            <person name="Yan X."/>
        </authorList>
    </citation>
    <scope>NUCLEOTIDE SEQUENCE</scope>
</reference>
<evidence type="ECO:0000259" key="1">
    <source>
        <dbReference type="Pfam" id="PF13568"/>
    </source>
</evidence>
<dbReference type="InterPro" id="IPR025665">
    <property type="entry name" value="Beta-barrel_OMP_2"/>
</dbReference>